<sequence length="199" mass="22182">MRSLRMIWTLAGFLTVSTIFSHSAAQEHKIWTAGKYSFSDELGGFSIRSVSGTGTVSDPIVITEELDAVAPVTLVIRSEKLEQLNPTTEDAGILFHLQIRTVNGSGHPWVEFGFELQETLGKPSDYNDGLSFYQPGDKTGMIHSNLFASYDDDFEPYDRMVFRDGKADPAANVSFDFPIGDFTPKRTFYLVQEPRIPST</sequence>
<keyword evidence="3" id="KW-1185">Reference proteome</keyword>
<dbReference type="Proteomes" id="UP000549052">
    <property type="component" value="Unassembled WGS sequence"/>
</dbReference>
<dbReference type="RefSeq" id="WP_246711602.1">
    <property type="nucleotide sequence ID" value="NZ_JACGXN010000001.1"/>
</dbReference>
<dbReference type="AlphaFoldDB" id="A0A839EE27"/>
<dbReference type="EMBL" id="JACGXN010000001">
    <property type="protein sequence ID" value="MBA8876668.1"/>
    <property type="molecule type" value="Genomic_DNA"/>
</dbReference>
<evidence type="ECO:0000313" key="2">
    <source>
        <dbReference type="EMBL" id="MBA8876668.1"/>
    </source>
</evidence>
<name>A0A839EE27_9HYPH</name>
<reference evidence="2 3" key="1">
    <citation type="submission" date="2020-07" db="EMBL/GenBank/DDBJ databases">
        <title>Genomic Encyclopedia of Type Strains, Phase IV (KMG-V): Genome sequencing to study the core and pangenomes of soil and plant-associated prokaryotes.</title>
        <authorList>
            <person name="Whitman W."/>
        </authorList>
    </citation>
    <scope>NUCLEOTIDE SEQUENCE [LARGE SCALE GENOMIC DNA]</scope>
    <source>
        <strain evidence="2 3">AN3</strain>
    </source>
</reference>
<gene>
    <name evidence="2" type="ORF">FHW16_000350</name>
</gene>
<evidence type="ECO:0008006" key="4">
    <source>
        <dbReference type="Google" id="ProtNLM"/>
    </source>
</evidence>
<proteinExistence type="predicted"/>
<evidence type="ECO:0000313" key="3">
    <source>
        <dbReference type="Proteomes" id="UP000549052"/>
    </source>
</evidence>
<accession>A0A839EE27</accession>
<protein>
    <recommendedName>
        <fullName evidence="4">PEP-CTERM sorting domain-containing protein</fullName>
    </recommendedName>
</protein>
<evidence type="ECO:0000256" key="1">
    <source>
        <dbReference type="SAM" id="SignalP"/>
    </source>
</evidence>
<feature type="chain" id="PRO_5032598344" description="PEP-CTERM sorting domain-containing protein" evidence="1">
    <location>
        <begin position="25"/>
        <end position="199"/>
    </location>
</feature>
<organism evidence="2 3">
    <name type="scientific">Phyllobacterium myrsinacearum</name>
    <dbReference type="NCBI Taxonomy" id="28101"/>
    <lineage>
        <taxon>Bacteria</taxon>
        <taxon>Pseudomonadati</taxon>
        <taxon>Pseudomonadota</taxon>
        <taxon>Alphaproteobacteria</taxon>
        <taxon>Hyphomicrobiales</taxon>
        <taxon>Phyllobacteriaceae</taxon>
        <taxon>Phyllobacterium</taxon>
    </lineage>
</organism>
<comment type="caution">
    <text evidence="2">The sequence shown here is derived from an EMBL/GenBank/DDBJ whole genome shotgun (WGS) entry which is preliminary data.</text>
</comment>
<keyword evidence="1" id="KW-0732">Signal</keyword>
<feature type="signal peptide" evidence="1">
    <location>
        <begin position="1"/>
        <end position="24"/>
    </location>
</feature>